<dbReference type="Proteomes" id="UP001185728">
    <property type="component" value="Unassembled WGS sequence"/>
</dbReference>
<protein>
    <submittedName>
        <fullName evidence="1">Uncharacterized protein</fullName>
    </submittedName>
</protein>
<name>A0AAP5WAG3_9MICC</name>
<sequence length="89" mass="9559">MPLNARSRILITPHGSDESFEGTVGGLIRHVRHADPSAITALEQSLHRACRLPDTGDVREASLEHNLAVLTAADLERLEPGATITILDA</sequence>
<evidence type="ECO:0000313" key="1">
    <source>
        <dbReference type="EMBL" id="MDV7178171.1"/>
    </source>
</evidence>
<organism evidence="1 2">
    <name type="scientific">Micrococcus yunnanensis</name>
    <dbReference type="NCBI Taxonomy" id="566027"/>
    <lineage>
        <taxon>Bacteria</taxon>
        <taxon>Bacillati</taxon>
        <taxon>Actinomycetota</taxon>
        <taxon>Actinomycetes</taxon>
        <taxon>Micrococcales</taxon>
        <taxon>Micrococcaceae</taxon>
        <taxon>Micrococcus</taxon>
    </lineage>
</organism>
<comment type="caution">
    <text evidence="1">The sequence shown here is derived from an EMBL/GenBank/DDBJ whole genome shotgun (WGS) entry which is preliminary data.</text>
</comment>
<dbReference type="EMBL" id="JAWLUK010000027">
    <property type="protein sequence ID" value="MDV7178171.1"/>
    <property type="molecule type" value="Genomic_DNA"/>
</dbReference>
<proteinExistence type="predicted"/>
<dbReference type="AlphaFoldDB" id="A0AAP5WAG3"/>
<gene>
    <name evidence="1" type="ORF">R4064_11125</name>
</gene>
<dbReference type="RefSeq" id="WP_031943818.1">
    <property type="nucleotide sequence ID" value="NZ_JAWLUK010000027.1"/>
</dbReference>
<accession>A0AAP5WAG3</accession>
<reference evidence="1" key="1">
    <citation type="submission" date="2023-10" db="EMBL/GenBank/DDBJ databases">
        <title>Development of a sustainable strategy for remediation of hydrocarbon-contaminated territories based on the waste exchange concept.</title>
        <authorList>
            <person name="Krivoruchko A."/>
        </authorList>
    </citation>
    <scope>NUCLEOTIDE SEQUENCE</scope>
    <source>
        <strain evidence="1">IEGM 1325</strain>
    </source>
</reference>
<evidence type="ECO:0000313" key="2">
    <source>
        <dbReference type="Proteomes" id="UP001185728"/>
    </source>
</evidence>